<dbReference type="RefSeq" id="WP_134533596.1">
    <property type="nucleotide sequence ID" value="NZ_SOFG01000009.1"/>
</dbReference>
<feature type="coiled-coil region" evidence="1">
    <location>
        <begin position="88"/>
        <end position="115"/>
    </location>
</feature>
<comment type="caution">
    <text evidence="3">The sequence shown here is derived from an EMBL/GenBank/DDBJ whole genome shotgun (WGS) entry which is preliminary data.</text>
</comment>
<proteinExistence type="predicted"/>
<dbReference type="EMBL" id="SOFG01000009">
    <property type="protein sequence ID" value="TFB88276.1"/>
    <property type="molecule type" value="Genomic_DNA"/>
</dbReference>
<evidence type="ECO:0000256" key="1">
    <source>
        <dbReference type="SAM" id="Coils"/>
    </source>
</evidence>
<organism evidence="3 4">
    <name type="scientific">Cryobacterium algoricola</name>
    <dbReference type="NCBI Taxonomy" id="1259183"/>
    <lineage>
        <taxon>Bacteria</taxon>
        <taxon>Bacillati</taxon>
        <taxon>Actinomycetota</taxon>
        <taxon>Actinomycetes</taxon>
        <taxon>Micrococcales</taxon>
        <taxon>Microbacteriaceae</taxon>
        <taxon>Cryobacterium</taxon>
    </lineage>
</organism>
<gene>
    <name evidence="3" type="ORF">E3O44_06315</name>
</gene>
<dbReference type="Proteomes" id="UP000297608">
    <property type="component" value="Unassembled WGS sequence"/>
</dbReference>
<name>A0ABY2II01_9MICO</name>
<feature type="transmembrane region" description="Helical" evidence="2">
    <location>
        <begin position="37"/>
        <end position="58"/>
    </location>
</feature>
<keyword evidence="2" id="KW-0472">Membrane</keyword>
<keyword evidence="2" id="KW-1133">Transmembrane helix</keyword>
<accession>A0ABY2II01</accession>
<sequence>MTVRLTLGLAILALGFGLAALAGIPAMIENRSVGDIAVVSGLALAAADFVVGLTGIPAEIRAWRRQRADRAADIANLKVKRRRIQHTKADVLIRLEEARTDLEKYRADRHAQAQAREQQKYLRAVELEDLIIEANLDFNSNDFIRHGVDMDAFDRGRET</sequence>
<keyword evidence="2" id="KW-0812">Transmembrane</keyword>
<keyword evidence="4" id="KW-1185">Reference proteome</keyword>
<protein>
    <submittedName>
        <fullName evidence="3">Uncharacterized protein</fullName>
    </submittedName>
</protein>
<reference evidence="3 4" key="1">
    <citation type="submission" date="2019-03" db="EMBL/GenBank/DDBJ databases">
        <title>Genomics of glacier-inhabiting Cryobacterium strains.</title>
        <authorList>
            <person name="Liu Q."/>
            <person name="Xin Y.-H."/>
        </authorList>
    </citation>
    <scope>NUCLEOTIDE SEQUENCE [LARGE SCALE GENOMIC DNA]</scope>
    <source>
        <strain evidence="3 4">MDB2-B</strain>
    </source>
</reference>
<evidence type="ECO:0000313" key="4">
    <source>
        <dbReference type="Proteomes" id="UP000297608"/>
    </source>
</evidence>
<keyword evidence="1" id="KW-0175">Coiled coil</keyword>
<evidence type="ECO:0000256" key="2">
    <source>
        <dbReference type="SAM" id="Phobius"/>
    </source>
</evidence>
<evidence type="ECO:0000313" key="3">
    <source>
        <dbReference type="EMBL" id="TFB88276.1"/>
    </source>
</evidence>